<evidence type="ECO:0000256" key="1">
    <source>
        <dbReference type="ARBA" id="ARBA00001917"/>
    </source>
</evidence>
<proteinExistence type="predicted"/>
<feature type="domain" description="NADH:flavin oxidoreductase/NADH oxidase N-terminal" evidence="6">
    <location>
        <begin position="3"/>
        <end position="344"/>
    </location>
</feature>
<name>A0A3S4YZE8_9ACTO</name>
<dbReference type="Pfam" id="PF00724">
    <property type="entry name" value="Oxidored_FMN"/>
    <property type="match status" value="1"/>
</dbReference>
<reference evidence="7 8" key="1">
    <citation type="submission" date="2018-12" db="EMBL/GenBank/DDBJ databases">
        <authorList>
            <consortium name="Pathogen Informatics"/>
        </authorList>
    </citation>
    <scope>NUCLEOTIDE SEQUENCE [LARGE SCALE GENOMIC DNA]</scope>
    <source>
        <strain evidence="7 8">NCTC13354</strain>
    </source>
</reference>
<dbReference type="OrthoDB" id="3169239at2"/>
<dbReference type="RefSeq" id="WP_126417164.1">
    <property type="nucleotide sequence ID" value="NZ_LR134476.1"/>
</dbReference>
<evidence type="ECO:0000256" key="4">
    <source>
        <dbReference type="ARBA" id="ARBA00022857"/>
    </source>
</evidence>
<evidence type="ECO:0000313" key="7">
    <source>
        <dbReference type="EMBL" id="VEI14130.1"/>
    </source>
</evidence>
<organism evidence="7 8">
    <name type="scientific">Trueperella bialowiezensis</name>
    <dbReference type="NCBI Taxonomy" id="312285"/>
    <lineage>
        <taxon>Bacteria</taxon>
        <taxon>Bacillati</taxon>
        <taxon>Actinomycetota</taxon>
        <taxon>Actinomycetes</taxon>
        <taxon>Actinomycetales</taxon>
        <taxon>Actinomycetaceae</taxon>
        <taxon>Trueperella</taxon>
    </lineage>
</organism>
<evidence type="ECO:0000256" key="2">
    <source>
        <dbReference type="ARBA" id="ARBA00022630"/>
    </source>
</evidence>
<sequence>MHLFDPITIRGLDISNRLWLAPMCQYSAESDGPNLGRPNEWHFQHYGSRALGGFGLVTVEATGITAQGRISPHCLVLNNDADVPAFAKLAGLIEAGGAVPAIQIGHAGRKGSSQVPWEGRGSVSVSDGGWETIAPSAIGYDDKLGTPREMTAAEITDTISQFARSAKLAVEAGFKAIELHGAHGYLMHQFLSPVSNRREDEWGGDFAGRTRFFSDVVRAVREAIGDVPLIARISATDWLEETASTHDGSEGWKVAETIRLVRELPEVDFWNVSTGGNVPVRIPTGPGYQVPFSRRIKEETGASTGVAGLIANATQAGVVVHDEHADVVYIGRVALHHPYIARQWAAQMGEPVTWPNQYLRGVNER</sequence>
<keyword evidence="4" id="KW-0521">NADP</keyword>
<keyword evidence="2" id="KW-0285">Flavoprotein</keyword>
<evidence type="ECO:0000313" key="8">
    <source>
        <dbReference type="Proteomes" id="UP000269542"/>
    </source>
</evidence>
<protein>
    <submittedName>
        <fullName evidence="7">NADPH dehydrogenase</fullName>
        <ecNumber evidence="7">1.6.99.1</ecNumber>
    </submittedName>
</protein>
<gene>
    <name evidence="7" type="primary">namA</name>
    <name evidence="7" type="ORF">NCTC13354_01862</name>
</gene>
<dbReference type="PANTHER" id="PTHR43303:SF4">
    <property type="entry name" value="NADPH DEHYDROGENASE C23G7.10C-RELATED"/>
    <property type="match status" value="1"/>
</dbReference>
<keyword evidence="5 7" id="KW-0560">Oxidoreductase</keyword>
<dbReference type="PANTHER" id="PTHR43303">
    <property type="entry name" value="NADPH DEHYDROGENASE C23G7.10C-RELATED"/>
    <property type="match status" value="1"/>
</dbReference>
<dbReference type="InterPro" id="IPR001155">
    <property type="entry name" value="OxRdtase_FMN_N"/>
</dbReference>
<dbReference type="EMBL" id="LR134476">
    <property type="protein sequence ID" value="VEI14130.1"/>
    <property type="molecule type" value="Genomic_DNA"/>
</dbReference>
<evidence type="ECO:0000256" key="3">
    <source>
        <dbReference type="ARBA" id="ARBA00022643"/>
    </source>
</evidence>
<dbReference type="InterPro" id="IPR013785">
    <property type="entry name" value="Aldolase_TIM"/>
</dbReference>
<dbReference type="GO" id="GO:0010181">
    <property type="term" value="F:FMN binding"/>
    <property type="evidence" value="ECO:0007669"/>
    <property type="project" value="InterPro"/>
</dbReference>
<dbReference type="InterPro" id="IPR044152">
    <property type="entry name" value="YqjM-like"/>
</dbReference>
<dbReference type="SUPFAM" id="SSF51395">
    <property type="entry name" value="FMN-linked oxidoreductases"/>
    <property type="match status" value="1"/>
</dbReference>
<keyword evidence="3" id="KW-0288">FMN</keyword>
<evidence type="ECO:0000256" key="5">
    <source>
        <dbReference type="ARBA" id="ARBA00023002"/>
    </source>
</evidence>
<comment type="cofactor">
    <cofactor evidence="1">
        <name>FMN</name>
        <dbReference type="ChEBI" id="CHEBI:58210"/>
    </cofactor>
</comment>
<dbReference type="KEGG" id="tbw:NCTC13354_01862"/>
<dbReference type="EC" id="1.6.99.1" evidence="7"/>
<dbReference type="Gene3D" id="3.20.20.70">
    <property type="entry name" value="Aldolase class I"/>
    <property type="match status" value="1"/>
</dbReference>
<accession>A0A3S4YZE8</accession>
<dbReference type="CDD" id="cd02932">
    <property type="entry name" value="OYE_YqiM_FMN"/>
    <property type="match status" value="1"/>
</dbReference>
<dbReference type="GO" id="GO:0050661">
    <property type="term" value="F:NADP binding"/>
    <property type="evidence" value="ECO:0007669"/>
    <property type="project" value="InterPro"/>
</dbReference>
<evidence type="ECO:0000259" key="6">
    <source>
        <dbReference type="Pfam" id="PF00724"/>
    </source>
</evidence>
<keyword evidence="8" id="KW-1185">Reference proteome</keyword>
<dbReference type="Proteomes" id="UP000269542">
    <property type="component" value="Chromosome"/>
</dbReference>
<dbReference type="GO" id="GO:0003959">
    <property type="term" value="F:NADPH dehydrogenase activity"/>
    <property type="evidence" value="ECO:0007669"/>
    <property type="project" value="UniProtKB-EC"/>
</dbReference>
<dbReference type="AlphaFoldDB" id="A0A3S4YZE8"/>